<dbReference type="GO" id="GO:0004185">
    <property type="term" value="F:serine-type carboxypeptidase activity"/>
    <property type="evidence" value="ECO:0007669"/>
    <property type="project" value="InterPro"/>
</dbReference>
<dbReference type="Pfam" id="PF00450">
    <property type="entry name" value="Peptidase_S10"/>
    <property type="match status" value="1"/>
</dbReference>
<accession>E6PCS3</accession>
<organism evidence="1">
    <name type="scientific">mine drainage metagenome</name>
    <dbReference type="NCBI Taxonomy" id="410659"/>
    <lineage>
        <taxon>unclassified sequences</taxon>
        <taxon>metagenomes</taxon>
        <taxon>ecological metagenomes</taxon>
    </lineage>
</organism>
<evidence type="ECO:0000313" key="1">
    <source>
        <dbReference type="EMBL" id="CBH74257.1"/>
    </source>
</evidence>
<dbReference type="AlphaFoldDB" id="E6PCS3"/>
<comment type="caution">
    <text evidence="1">The sequence shown here is derived from an EMBL/GenBank/DDBJ whole genome shotgun (WGS) entry which is preliminary data.</text>
</comment>
<reference evidence="1" key="1">
    <citation type="submission" date="2009-10" db="EMBL/GenBank/DDBJ databases">
        <title>Diversity of trophic interactions inside an arsenic-rich microbial ecosystem.</title>
        <authorList>
            <person name="Bertin P.N."/>
            <person name="Heinrich-Salmeron A."/>
            <person name="Pelletier E."/>
            <person name="Goulhen-Chollet F."/>
            <person name="Arsene-Ploetze F."/>
            <person name="Gallien S."/>
            <person name="Calteau A."/>
            <person name="Vallenet D."/>
            <person name="Casiot C."/>
            <person name="Chane-Woon-Ming B."/>
            <person name="Giloteaux L."/>
            <person name="Barakat M."/>
            <person name="Bonnefoy V."/>
            <person name="Bruneel O."/>
            <person name="Chandler M."/>
            <person name="Cleiss J."/>
            <person name="Duran R."/>
            <person name="Elbaz-Poulichet F."/>
            <person name="Fonknechten N."/>
            <person name="Lauga B."/>
            <person name="Mornico D."/>
            <person name="Ortet P."/>
            <person name="Schaeffer C."/>
            <person name="Siguier P."/>
            <person name="Alexander Thil Smith A."/>
            <person name="Van Dorsselaer A."/>
            <person name="Weissenbach J."/>
            <person name="Medigue C."/>
            <person name="Le Paslier D."/>
        </authorList>
    </citation>
    <scope>NUCLEOTIDE SEQUENCE</scope>
</reference>
<name>E6PCS3_9ZZZZ</name>
<dbReference type="InterPro" id="IPR001563">
    <property type="entry name" value="Peptidase_S10"/>
</dbReference>
<gene>
    <name evidence="1" type="ORF">CARN1_2144</name>
</gene>
<keyword evidence="1" id="KW-0645">Protease</keyword>
<dbReference type="Gene3D" id="3.40.50.1820">
    <property type="entry name" value="alpha/beta hydrolase"/>
    <property type="match status" value="1"/>
</dbReference>
<keyword evidence="1" id="KW-0378">Hydrolase</keyword>
<dbReference type="InterPro" id="IPR029058">
    <property type="entry name" value="AB_hydrolase_fold"/>
</dbReference>
<dbReference type="SUPFAM" id="SSF53474">
    <property type="entry name" value="alpha/beta-Hydrolases"/>
    <property type="match status" value="1"/>
</dbReference>
<protein>
    <submittedName>
        <fullName evidence="1">Peptidase S10, serine carboxypeptidase</fullName>
    </submittedName>
</protein>
<dbReference type="EMBL" id="CABL01000001">
    <property type="protein sequence ID" value="CBH74257.1"/>
    <property type="molecule type" value="Genomic_DNA"/>
</dbReference>
<sequence>MLAGAVALAVMLPVVGAAAPMKSPAKKPPMQVPARYPDSVTHGSVVVHGKTIHYTARAGTITLHNEANQPTARIFYVAYTKDGAQPTNRPVTFFYNGGPGSSTMWLHMGSFGPVRVISGSGTLTGPPPYRIVPNGYSLLDKTDEVFIDMPDSGFGRIIGAGTPKMFFGVDQDAAAFAQFVQNYIGKFGRWNSPKYLFGESYGTTRDAALAADLQQDGVGLNGVVFQSSILNFNLDWSVNFGYVPAAVGGGDWGFLLYFPTEAATAWYHHTVPNRPAHLRPFLARVERFTMGPYLTALAQGDALPQSQRMAIANKIHEYTGLSLQYILNANLRIPYGRFENELLRNSGKIVGRLDSRYETTTIDGNQASAPWDPTDAAIDDPFTAAVNQYLRETLKYNPPIPYRSSVYNIIAKSGGWDWKHNGMQPTNVAPDIAATMTNEPSMKVFVAMGYYDFATPYEAALYTFEHLGIPPSLQRNITYRYYRVGHMIYLNPQSLAHYQRDLDAWYSAP</sequence>
<proteinExistence type="predicted"/>
<keyword evidence="1" id="KW-0121">Carboxypeptidase</keyword>
<dbReference type="GO" id="GO:0006508">
    <property type="term" value="P:proteolysis"/>
    <property type="evidence" value="ECO:0007669"/>
    <property type="project" value="InterPro"/>
</dbReference>